<gene>
    <name evidence="1" type="ORF">SLOPH_1823</name>
</gene>
<sequence length="458" mass="53909">MLNFSFIDTIILSNIENIDKAVNDSFIEEIIHKKIIIDIIIDVMELYNTHPNSILSLINDCNLSLIKKEIILKIKNRIPFQNIKVFYEDLIEIKPIFTSFPNTILTKKLCDFYNYTLQKSELIDNKIYHSLSYPIISFKGKLTLVEIKNNLLSKIYTCRNNKCPEKKYLLYCNNRYIKFTNELEYTQEHLLCNCKSNLKELFAYRMVKSIYFYILSDRRYNIFCASDTPLNIINEDIYVFGVVTRFYKCIPMLHIISTSCDIKISNSNNISSIIKDIIVNENTVAESFATCLIITGILLLKENSILIYTDDSFYINHMFKNCFKILKIQLPLKYYKKEKKLDNGMYICSESKKKKIHADHHFYIKGGILDYKYKKIKSNIKYTLKEIDYLSKNNSKSIMKIFNNLKNKHKISSPRILSSLLSFVLSYQILTEREILTDQELAFIEKLLHKTIICCLNH</sequence>
<comment type="caution">
    <text evidence="1">The sequence shown here is derived from an EMBL/GenBank/DDBJ whole genome shotgun (WGS) entry which is preliminary data.</text>
</comment>
<evidence type="ECO:0000313" key="1">
    <source>
        <dbReference type="EMBL" id="EPR78527.1"/>
    </source>
</evidence>
<dbReference type="InParanoid" id="S7W9U3"/>
<accession>S7W9U3</accession>
<protein>
    <submittedName>
        <fullName evidence="1">Uncharacterized protein</fullName>
    </submittedName>
</protein>
<evidence type="ECO:0000313" key="2">
    <source>
        <dbReference type="Proteomes" id="UP000014978"/>
    </source>
</evidence>
<dbReference type="VEuPathDB" id="MicrosporidiaDB:SLOPH_1823"/>
<organism evidence="1 2">
    <name type="scientific">Spraguea lophii (strain 42_110)</name>
    <name type="common">Microsporidian parasite</name>
    <dbReference type="NCBI Taxonomy" id="1358809"/>
    <lineage>
        <taxon>Eukaryota</taxon>
        <taxon>Fungi</taxon>
        <taxon>Fungi incertae sedis</taxon>
        <taxon>Microsporidia</taxon>
        <taxon>Spragueidae</taxon>
        <taxon>Spraguea</taxon>
    </lineage>
</organism>
<keyword evidence="2" id="KW-1185">Reference proteome</keyword>
<name>S7W9U3_SPRLO</name>
<proteinExistence type="predicted"/>
<dbReference type="EMBL" id="ATCN01000724">
    <property type="protein sequence ID" value="EPR78527.1"/>
    <property type="molecule type" value="Genomic_DNA"/>
</dbReference>
<dbReference type="HOGENOM" id="CLU_597402_0_0_1"/>
<dbReference type="OMA" id="HRFNYNN"/>
<dbReference type="AlphaFoldDB" id="S7W9U3"/>
<reference evidence="2" key="1">
    <citation type="journal article" date="2013" name="PLoS Genet.">
        <title>The genome of Spraguea lophii and the basis of host-microsporidian interactions.</title>
        <authorList>
            <person name="Campbell S.E."/>
            <person name="Williams T.A."/>
            <person name="Yousuf A."/>
            <person name="Soanes D.M."/>
            <person name="Paszkiewicz K.H."/>
            <person name="Williams B.A.P."/>
        </authorList>
    </citation>
    <scope>NUCLEOTIDE SEQUENCE [LARGE SCALE GENOMIC DNA]</scope>
    <source>
        <strain evidence="2">42_110</strain>
    </source>
</reference>
<dbReference type="Proteomes" id="UP000014978">
    <property type="component" value="Unassembled WGS sequence"/>
</dbReference>